<gene>
    <name evidence="8" type="primary">Est23</name>
</gene>
<evidence type="ECO:0000256" key="3">
    <source>
        <dbReference type="ARBA" id="ARBA00022801"/>
    </source>
</evidence>
<comment type="similarity">
    <text evidence="1 6">Belongs to the type-B carboxylesterase/lipase family.</text>
</comment>
<feature type="domain" description="Carboxylesterase type B" evidence="7">
    <location>
        <begin position="28"/>
        <end position="510"/>
    </location>
</feature>
<evidence type="ECO:0000256" key="1">
    <source>
        <dbReference type="ARBA" id="ARBA00005964"/>
    </source>
</evidence>
<keyword evidence="3 6" id="KW-0378">Hydrolase</keyword>
<keyword evidence="4" id="KW-1015">Disulfide bond</keyword>
<reference evidence="8" key="1">
    <citation type="journal article" date="2015" name="BMC Genomics">
        <title>Chemosensory genes identified in the antennal transcriptome of the blowfly Calliphora stygia.</title>
        <authorList>
            <person name="Leitch O.J."/>
            <person name="Papanicolaou A."/>
            <person name="Lennard C."/>
            <person name="Kirkbride K.P."/>
            <person name="Anderson A."/>
        </authorList>
    </citation>
    <scope>NUCLEOTIDE SEQUENCE</scope>
</reference>
<evidence type="ECO:0000256" key="2">
    <source>
        <dbReference type="ARBA" id="ARBA00022487"/>
    </source>
</evidence>
<dbReference type="ESTHER" id="calsg-a0a068fbv1">
    <property type="family name" value="Juvenile_hormone_esterase"/>
</dbReference>
<feature type="chain" id="PRO_5005103845" description="Carboxylic ester hydrolase" evidence="6">
    <location>
        <begin position="19"/>
        <end position="565"/>
    </location>
</feature>
<dbReference type="PANTHER" id="PTHR43142:SF1">
    <property type="entry name" value="CARBOXYLIC ESTER HYDROLASE"/>
    <property type="match status" value="1"/>
</dbReference>
<dbReference type="EMBL" id="KJ702197">
    <property type="protein sequence ID" value="AID61351.1"/>
    <property type="molecule type" value="mRNA"/>
</dbReference>
<keyword evidence="2" id="KW-0719">Serine esterase</keyword>
<dbReference type="Pfam" id="PF00135">
    <property type="entry name" value="COesterase"/>
    <property type="match status" value="1"/>
</dbReference>
<evidence type="ECO:0000259" key="7">
    <source>
        <dbReference type="Pfam" id="PF00135"/>
    </source>
</evidence>
<dbReference type="InterPro" id="IPR029058">
    <property type="entry name" value="AB_hydrolase_fold"/>
</dbReference>
<dbReference type="EC" id="3.1.1.-" evidence="6"/>
<protein>
    <recommendedName>
        <fullName evidence="6">Carboxylic ester hydrolase</fullName>
        <ecNumber evidence="6">3.1.1.-</ecNumber>
    </recommendedName>
</protein>
<evidence type="ECO:0000256" key="5">
    <source>
        <dbReference type="ARBA" id="ARBA00023180"/>
    </source>
</evidence>
<dbReference type="PANTHER" id="PTHR43142">
    <property type="entry name" value="CARBOXYLIC ESTER HYDROLASE"/>
    <property type="match status" value="1"/>
</dbReference>
<dbReference type="AlphaFoldDB" id="A0A068FBV1"/>
<evidence type="ECO:0000256" key="6">
    <source>
        <dbReference type="RuleBase" id="RU361235"/>
    </source>
</evidence>
<dbReference type="PROSITE" id="PS00122">
    <property type="entry name" value="CARBOXYLESTERASE_B_1"/>
    <property type="match status" value="1"/>
</dbReference>
<feature type="signal peptide" evidence="6">
    <location>
        <begin position="1"/>
        <end position="18"/>
    </location>
</feature>
<organism evidence="8">
    <name type="scientific">Calliphora stygia</name>
    <name type="common">Common brown blowfly</name>
    <dbReference type="NCBI Taxonomy" id="145453"/>
    <lineage>
        <taxon>Eukaryota</taxon>
        <taxon>Metazoa</taxon>
        <taxon>Ecdysozoa</taxon>
        <taxon>Arthropoda</taxon>
        <taxon>Hexapoda</taxon>
        <taxon>Insecta</taxon>
        <taxon>Pterygota</taxon>
        <taxon>Neoptera</taxon>
        <taxon>Endopterygota</taxon>
        <taxon>Diptera</taxon>
        <taxon>Brachycera</taxon>
        <taxon>Muscomorpha</taxon>
        <taxon>Oestroidea</taxon>
        <taxon>Calliphoridae</taxon>
        <taxon>Calliphorinae</taxon>
        <taxon>Calliphora</taxon>
    </lineage>
</organism>
<evidence type="ECO:0000313" key="8">
    <source>
        <dbReference type="EMBL" id="AID61351.1"/>
    </source>
</evidence>
<dbReference type="Gene3D" id="3.40.50.1820">
    <property type="entry name" value="alpha/beta hydrolase"/>
    <property type="match status" value="1"/>
</dbReference>
<name>A0A068FBV1_CALSG</name>
<dbReference type="InterPro" id="IPR019826">
    <property type="entry name" value="Carboxylesterase_B_AS"/>
</dbReference>
<dbReference type="InterPro" id="IPR002018">
    <property type="entry name" value="CarbesteraseB"/>
</dbReference>
<keyword evidence="6" id="KW-0732">Signal</keyword>
<accession>A0A068FBV1</accession>
<evidence type="ECO:0000256" key="4">
    <source>
        <dbReference type="ARBA" id="ARBA00023157"/>
    </source>
</evidence>
<keyword evidence="5" id="KW-0325">Glycoprotein</keyword>
<proteinExistence type="evidence at transcript level"/>
<dbReference type="GO" id="GO:0052689">
    <property type="term" value="F:carboxylic ester hydrolase activity"/>
    <property type="evidence" value="ECO:0007669"/>
    <property type="project" value="UniProtKB-KW"/>
</dbReference>
<sequence length="565" mass="63963">MWLSFKIFLAICVIAVKSNDDLKVCLNNLGCLLGSEMPGYSGANFEAFLGVPYAKPPTGDLRFRNPQPIEPWQGVMPAQEAKPDCKQRNYLIPHWPIVGDEDCLYMNIYRPKGATEKPLPVIFYIYGGGFFSGSSNPSIMGPEYFMDTREVLVVVITYRLGPFGFLSSGCSEIPGNFGLKDQLMALKWVNEHIASFGGDPKEITLFGHSAGASAVHFHMINPKTKGLFKRAILSSGNALAPYVGILDKPLEQMHTIAQALGIDAALTQNTKDLADKLRTLDANAILHAGDSLKFWSNNILFNYRPVIEDPSDTNSYLIEHPHETIRQGNYDLKPWLTGLVSYKGEGAAISLNIYDNQTLRAELNGNFDEKLMKLLDIKSAEKFNRFIEEYMQGVHELNENTGDGFLELFSDYYFYYPVYKTLKHYFDYADIAKSPVYIYKFSYHGPYTYVPVYTGGSTNRYDVVHFDDLLYQFRQSALFPDFEKESIDAKLSKEFVDILLGFVKSGKPLHYDDIGSCTKEQFLTSGSKGLCNYLEFINSDDGYKRVANNSFHFDRMKLWDDVMTY</sequence>
<dbReference type="SUPFAM" id="SSF53474">
    <property type="entry name" value="alpha/beta-Hydrolases"/>
    <property type="match status" value="1"/>
</dbReference>